<organism evidence="1 2">
    <name type="scientific">Bordetella genomosp. 11</name>
    <dbReference type="NCBI Taxonomy" id="1416808"/>
    <lineage>
        <taxon>Bacteria</taxon>
        <taxon>Pseudomonadati</taxon>
        <taxon>Pseudomonadota</taxon>
        <taxon>Betaproteobacteria</taxon>
        <taxon>Burkholderiales</taxon>
        <taxon>Alcaligenaceae</taxon>
        <taxon>Bordetella</taxon>
    </lineage>
</organism>
<dbReference type="RefSeq" id="WP_094842130.1">
    <property type="nucleotide sequence ID" value="NZ_NEVS01000004.1"/>
</dbReference>
<evidence type="ECO:0000313" key="1">
    <source>
        <dbReference type="EMBL" id="OZI60724.1"/>
    </source>
</evidence>
<proteinExistence type="predicted"/>
<evidence type="ECO:0000313" key="2">
    <source>
        <dbReference type="Proteomes" id="UP000215767"/>
    </source>
</evidence>
<keyword evidence="2" id="KW-1185">Reference proteome</keyword>
<dbReference type="AlphaFoldDB" id="A0A261UFP1"/>
<protein>
    <submittedName>
        <fullName evidence="1">Uncharacterized protein</fullName>
    </submittedName>
</protein>
<comment type="caution">
    <text evidence="1">The sequence shown here is derived from an EMBL/GenBank/DDBJ whole genome shotgun (WGS) entry which is preliminary data.</text>
</comment>
<dbReference type="Proteomes" id="UP000215767">
    <property type="component" value="Unassembled WGS sequence"/>
</dbReference>
<sequence>MKAEPYDVAHLASQAVHFVLASGASVDDALRALALAERMLRNAYDAERNAAPGAGHDPVAIH</sequence>
<reference evidence="2" key="1">
    <citation type="submission" date="2017-05" db="EMBL/GenBank/DDBJ databases">
        <title>Complete and WGS of Bordetella genogroups.</title>
        <authorList>
            <person name="Spilker T."/>
            <person name="Lipuma J."/>
        </authorList>
    </citation>
    <scope>NUCLEOTIDE SEQUENCE [LARGE SCALE GENOMIC DNA]</scope>
    <source>
        <strain evidence="2">AU8856</strain>
    </source>
</reference>
<gene>
    <name evidence="1" type="ORF">CAL28_15160</name>
</gene>
<dbReference type="EMBL" id="NEVS01000004">
    <property type="protein sequence ID" value="OZI60724.1"/>
    <property type="molecule type" value="Genomic_DNA"/>
</dbReference>
<accession>A0A261UFP1</accession>
<name>A0A261UFP1_9BORD</name>